<dbReference type="GO" id="GO:0009976">
    <property type="term" value="F:tocopherol cyclase activity"/>
    <property type="evidence" value="ECO:0007669"/>
    <property type="project" value="InterPro"/>
</dbReference>
<dbReference type="HOGENOM" id="CLU_048962_0_0_3"/>
<accession>K9X549</accession>
<organism evidence="1 2">
    <name type="scientific">Cylindrospermum stagnale PCC 7417</name>
    <dbReference type="NCBI Taxonomy" id="56107"/>
    <lineage>
        <taxon>Bacteria</taxon>
        <taxon>Bacillati</taxon>
        <taxon>Cyanobacteriota</taxon>
        <taxon>Cyanophyceae</taxon>
        <taxon>Nostocales</taxon>
        <taxon>Nostocaceae</taxon>
        <taxon>Cylindrospermum</taxon>
    </lineage>
</organism>
<gene>
    <name evidence="1" type="ORF">Cylst_5807</name>
</gene>
<name>K9X549_9NOST</name>
<dbReference type="AlphaFoldDB" id="K9X549"/>
<dbReference type="PANTHER" id="PTHR35309:SF4">
    <property type="entry name" value="TOCOPHEROL CYCLASE"/>
    <property type="match status" value="1"/>
</dbReference>
<protein>
    <submittedName>
        <fullName evidence="1">Tocopherol cyclase</fullName>
    </submittedName>
</protein>
<dbReference type="Proteomes" id="UP000010475">
    <property type="component" value="Chromosome"/>
</dbReference>
<dbReference type="PANTHER" id="PTHR35309">
    <property type="match status" value="1"/>
</dbReference>
<sequence length="390" mass="44241">MICLSRDVQRNTVSAYWEIGNKLESMVSIPRNFLNSTQTPHSGYHWDGSSRRFFEGWYYRVTLPEIGQTFAFMYSIEDPIGGKPHSGGAAQVLGLDDEYLCRTFPDVQKFWGSRDVLGLGHWGKTDLQVSPIYLLPAEFEHHVQEGYQATATLNQGIITDPATGNYCRWHYQIQPIYAWGNQNSLQQSTAGWLSFLQIFEPGWQILMAHGLASGWIDWNGKIYQFSNAPAYGEKNWGGAFPQKWFWLNCNSFEGEPDLALTAGGGRRGVLWWMESVAMIGLHSQGKFYEFVPWNSQVEWQIQPWGGWHMRARNLEYEVELTGTTHLKGTELRAPTTNGLAFCCRDTMQGQLDIELREIGGGKSKTILKAHSYLCGLEIGGGTWNNSWQSP</sequence>
<dbReference type="PATRIC" id="fig|56107.3.peg.6384"/>
<dbReference type="EMBL" id="CP003642">
    <property type="protein sequence ID" value="AFZ27795.1"/>
    <property type="molecule type" value="Genomic_DNA"/>
</dbReference>
<proteinExistence type="predicted"/>
<reference evidence="1 2" key="1">
    <citation type="submission" date="2012-06" db="EMBL/GenBank/DDBJ databases">
        <title>Finished chromosome of genome of Cylindrospermum stagnale PCC 7417.</title>
        <authorList>
            <consortium name="US DOE Joint Genome Institute"/>
            <person name="Gugger M."/>
            <person name="Coursin T."/>
            <person name="Rippka R."/>
            <person name="Tandeau De Marsac N."/>
            <person name="Huntemann M."/>
            <person name="Wei C.-L."/>
            <person name="Han J."/>
            <person name="Detter J.C."/>
            <person name="Han C."/>
            <person name="Tapia R."/>
            <person name="Chen A."/>
            <person name="Kyrpides N."/>
            <person name="Mavromatis K."/>
            <person name="Markowitz V."/>
            <person name="Szeto E."/>
            <person name="Ivanova N."/>
            <person name="Pagani I."/>
            <person name="Pati A."/>
            <person name="Goodwin L."/>
            <person name="Nordberg H.P."/>
            <person name="Cantor M.N."/>
            <person name="Hua S.X."/>
            <person name="Woyke T."/>
            <person name="Kerfeld C.A."/>
        </authorList>
    </citation>
    <scope>NUCLEOTIDE SEQUENCE [LARGE SCALE GENOMIC DNA]</scope>
    <source>
        <strain evidence="1 2">PCC 7417</strain>
    </source>
</reference>
<dbReference type="eggNOG" id="ENOG502Z7HP">
    <property type="taxonomic scope" value="Bacteria"/>
</dbReference>
<evidence type="ECO:0000313" key="1">
    <source>
        <dbReference type="EMBL" id="AFZ27795.1"/>
    </source>
</evidence>
<dbReference type="Pfam" id="PF14249">
    <property type="entry name" value="Tocopherol_cycl"/>
    <property type="match status" value="1"/>
</dbReference>
<dbReference type="KEGG" id="csg:Cylst_5807"/>
<dbReference type="STRING" id="56107.Cylst_5807"/>
<evidence type="ECO:0000313" key="2">
    <source>
        <dbReference type="Proteomes" id="UP000010475"/>
    </source>
</evidence>
<dbReference type="InterPro" id="IPR025893">
    <property type="entry name" value="Tocopherol_cyclase"/>
</dbReference>
<keyword evidence="2" id="KW-1185">Reference proteome</keyword>